<dbReference type="Pfam" id="PF01369">
    <property type="entry name" value="Sec7"/>
    <property type="match status" value="1"/>
</dbReference>
<evidence type="ECO:0000259" key="1">
    <source>
        <dbReference type="PROSITE" id="PS50181"/>
    </source>
</evidence>
<dbReference type="SUPFAM" id="SSF48425">
    <property type="entry name" value="Sec7 domain"/>
    <property type="match status" value="1"/>
</dbReference>
<accession>A0A210R1M3</accession>
<proteinExistence type="predicted"/>
<dbReference type="PANTHER" id="PTHR10663">
    <property type="entry name" value="GUANYL-NUCLEOTIDE EXCHANGE FACTOR"/>
    <property type="match status" value="1"/>
</dbReference>
<feature type="domain" description="F-box" evidence="1">
    <location>
        <begin position="45"/>
        <end position="88"/>
    </location>
</feature>
<dbReference type="SUPFAM" id="SSF81383">
    <property type="entry name" value="F-box domain"/>
    <property type="match status" value="1"/>
</dbReference>
<comment type="caution">
    <text evidence="3">The sequence shown here is derived from an EMBL/GenBank/DDBJ whole genome shotgun (WGS) entry which is preliminary data.</text>
</comment>
<dbReference type="PROSITE" id="PS50190">
    <property type="entry name" value="SEC7"/>
    <property type="match status" value="1"/>
</dbReference>
<dbReference type="PANTHER" id="PTHR10663:SF372">
    <property type="entry name" value="F-BOX ONLY PROTEIN 8"/>
    <property type="match status" value="1"/>
</dbReference>
<evidence type="ECO:0000313" key="3">
    <source>
        <dbReference type="EMBL" id="OWF54785.1"/>
    </source>
</evidence>
<feature type="domain" description="SEC7" evidence="2">
    <location>
        <begin position="104"/>
        <end position="286"/>
    </location>
</feature>
<dbReference type="PROSITE" id="PS50181">
    <property type="entry name" value="FBOX"/>
    <property type="match status" value="1"/>
</dbReference>
<dbReference type="AlphaFoldDB" id="A0A210R1M3"/>
<dbReference type="InterPro" id="IPR001810">
    <property type="entry name" value="F-box_dom"/>
</dbReference>
<dbReference type="STRING" id="6573.A0A210R1M3"/>
<dbReference type="GO" id="GO:0005085">
    <property type="term" value="F:guanyl-nucleotide exchange factor activity"/>
    <property type="evidence" value="ECO:0007669"/>
    <property type="project" value="InterPro"/>
</dbReference>
<dbReference type="SMART" id="SM00222">
    <property type="entry name" value="Sec7"/>
    <property type="match status" value="1"/>
</dbReference>
<dbReference type="CDD" id="cd00171">
    <property type="entry name" value="Sec7"/>
    <property type="match status" value="1"/>
</dbReference>
<evidence type="ECO:0000259" key="2">
    <source>
        <dbReference type="PROSITE" id="PS50190"/>
    </source>
</evidence>
<organism evidence="3 4">
    <name type="scientific">Mizuhopecten yessoensis</name>
    <name type="common">Japanese scallop</name>
    <name type="synonym">Patinopecten yessoensis</name>
    <dbReference type="NCBI Taxonomy" id="6573"/>
    <lineage>
        <taxon>Eukaryota</taxon>
        <taxon>Metazoa</taxon>
        <taxon>Spiralia</taxon>
        <taxon>Lophotrochozoa</taxon>
        <taxon>Mollusca</taxon>
        <taxon>Bivalvia</taxon>
        <taxon>Autobranchia</taxon>
        <taxon>Pteriomorphia</taxon>
        <taxon>Pectinida</taxon>
        <taxon>Pectinoidea</taxon>
        <taxon>Pectinidae</taxon>
        <taxon>Mizuhopecten</taxon>
    </lineage>
</organism>
<reference evidence="3 4" key="1">
    <citation type="journal article" date="2017" name="Nat. Ecol. Evol.">
        <title>Scallop genome provides insights into evolution of bilaterian karyotype and development.</title>
        <authorList>
            <person name="Wang S."/>
            <person name="Zhang J."/>
            <person name="Jiao W."/>
            <person name="Li J."/>
            <person name="Xun X."/>
            <person name="Sun Y."/>
            <person name="Guo X."/>
            <person name="Huan P."/>
            <person name="Dong B."/>
            <person name="Zhang L."/>
            <person name="Hu X."/>
            <person name="Sun X."/>
            <person name="Wang J."/>
            <person name="Zhao C."/>
            <person name="Wang Y."/>
            <person name="Wang D."/>
            <person name="Huang X."/>
            <person name="Wang R."/>
            <person name="Lv J."/>
            <person name="Li Y."/>
            <person name="Zhang Z."/>
            <person name="Liu B."/>
            <person name="Lu W."/>
            <person name="Hui Y."/>
            <person name="Liang J."/>
            <person name="Zhou Z."/>
            <person name="Hou R."/>
            <person name="Li X."/>
            <person name="Liu Y."/>
            <person name="Li H."/>
            <person name="Ning X."/>
            <person name="Lin Y."/>
            <person name="Zhao L."/>
            <person name="Xing Q."/>
            <person name="Dou J."/>
            <person name="Li Y."/>
            <person name="Mao J."/>
            <person name="Guo H."/>
            <person name="Dou H."/>
            <person name="Li T."/>
            <person name="Mu C."/>
            <person name="Jiang W."/>
            <person name="Fu Q."/>
            <person name="Fu X."/>
            <person name="Miao Y."/>
            <person name="Liu J."/>
            <person name="Yu Q."/>
            <person name="Li R."/>
            <person name="Liao H."/>
            <person name="Li X."/>
            <person name="Kong Y."/>
            <person name="Jiang Z."/>
            <person name="Chourrout D."/>
            <person name="Li R."/>
            <person name="Bao Z."/>
        </authorList>
    </citation>
    <scope>NUCLEOTIDE SEQUENCE [LARGE SCALE GENOMIC DNA]</scope>
    <source>
        <strain evidence="3 4">PY_sf001</strain>
    </source>
</reference>
<protein>
    <submittedName>
        <fullName evidence="3">F-box only protein 8</fullName>
    </submittedName>
</protein>
<dbReference type="CDD" id="cd22088">
    <property type="entry name" value="F-box_FBXO8"/>
    <property type="match status" value="1"/>
</dbReference>
<dbReference type="Pfam" id="PF12937">
    <property type="entry name" value="F-box-like"/>
    <property type="match status" value="1"/>
</dbReference>
<sequence length="294" mass="33805">MGQTLRRLQEIDRLGYCGPTDLSDTDDPTNVTHQHKNANHTITRFPNIENLPPELSLNILSHLNATDLCLAACVWENLANDEILWLGLCRDSWGYTSAYRKKPAGLTYKRLYLLLDEASLTFNFNPFEGARYLFRHGLLNDNPIEIARFLHHTKRIRPAKKTEYLDQRRDALSKMVQLQNFENQFLPNALRNFFGEVSAPDQRGDYLTEIIEKFSERFCNCNPQLGLSKDAVFVLCFSLIMLSVDLASPHVKNKMSKREFIKNTRRATEGVSDDLAGHLYDNIYLIGHVAVEDR</sequence>
<evidence type="ECO:0000313" key="4">
    <source>
        <dbReference type="Proteomes" id="UP000242188"/>
    </source>
</evidence>
<dbReference type="EMBL" id="NEDP02000883">
    <property type="protein sequence ID" value="OWF54785.1"/>
    <property type="molecule type" value="Genomic_DNA"/>
</dbReference>
<dbReference type="InterPro" id="IPR023394">
    <property type="entry name" value="Sec7_C_sf"/>
</dbReference>
<dbReference type="OrthoDB" id="430364at2759"/>
<dbReference type="InterPro" id="IPR048003">
    <property type="entry name" value="FBXO8_F-box"/>
</dbReference>
<dbReference type="Gene3D" id="1.20.1280.50">
    <property type="match status" value="1"/>
</dbReference>
<dbReference type="Gene3D" id="1.10.220.20">
    <property type="match status" value="1"/>
</dbReference>
<dbReference type="GO" id="GO:0032012">
    <property type="term" value="P:regulation of ARF protein signal transduction"/>
    <property type="evidence" value="ECO:0007669"/>
    <property type="project" value="InterPro"/>
</dbReference>
<dbReference type="InterPro" id="IPR000904">
    <property type="entry name" value="Sec7_dom"/>
</dbReference>
<dbReference type="InterPro" id="IPR036047">
    <property type="entry name" value="F-box-like_dom_sf"/>
</dbReference>
<dbReference type="InterPro" id="IPR035999">
    <property type="entry name" value="Sec7_dom_sf"/>
</dbReference>
<dbReference type="Proteomes" id="UP000242188">
    <property type="component" value="Unassembled WGS sequence"/>
</dbReference>
<dbReference type="Gene3D" id="1.10.1000.11">
    <property type="entry name" value="Arf Nucleotide-binding Site Opener,domain 2"/>
    <property type="match status" value="1"/>
</dbReference>
<keyword evidence="4" id="KW-1185">Reference proteome</keyword>
<gene>
    <name evidence="3" type="ORF">KP79_PYT12208</name>
</gene>
<name>A0A210R1M3_MIZYE</name>